<accession>A0ABN7SEE9</accession>
<sequence>MTSSSVAGERGSYKRRLEDVIDKEATDQLEIFKKQADRKLKLENAIKRRKTEARRKYRKERKEQKDKEMEASAVYKDLYKRMMKAATDIEDAREACHALDEAFPEFAKEIEEEENDASNNNGQRSATESPLF</sequence>
<feature type="region of interest" description="Disordered" evidence="2">
    <location>
        <begin position="109"/>
        <end position="132"/>
    </location>
</feature>
<dbReference type="EMBL" id="OU015569">
    <property type="protein sequence ID" value="CAG5096526.1"/>
    <property type="molecule type" value="Genomic_DNA"/>
</dbReference>
<feature type="coiled-coil region" evidence="1">
    <location>
        <begin position="43"/>
        <end position="95"/>
    </location>
</feature>
<dbReference type="Proteomes" id="UP001158576">
    <property type="component" value="Chromosome XSR"/>
</dbReference>
<proteinExistence type="predicted"/>
<gene>
    <name evidence="3" type="ORF">OKIOD_LOCUS6218</name>
</gene>
<protein>
    <submittedName>
        <fullName evidence="3">Oidioi.mRNA.OKI2018_I69.XSR.g14660.t1.cds</fullName>
    </submittedName>
</protein>
<evidence type="ECO:0000256" key="2">
    <source>
        <dbReference type="SAM" id="MobiDB-lite"/>
    </source>
</evidence>
<evidence type="ECO:0000313" key="4">
    <source>
        <dbReference type="Proteomes" id="UP001158576"/>
    </source>
</evidence>
<reference evidence="3 4" key="1">
    <citation type="submission" date="2021-04" db="EMBL/GenBank/DDBJ databases">
        <authorList>
            <person name="Bliznina A."/>
        </authorList>
    </citation>
    <scope>NUCLEOTIDE SEQUENCE [LARGE SCALE GENOMIC DNA]</scope>
</reference>
<keyword evidence="1" id="KW-0175">Coiled coil</keyword>
<name>A0ABN7SEE9_OIKDI</name>
<feature type="compositionally biased region" description="Polar residues" evidence="2">
    <location>
        <begin position="117"/>
        <end position="132"/>
    </location>
</feature>
<keyword evidence="4" id="KW-1185">Reference proteome</keyword>
<organism evidence="3 4">
    <name type="scientific">Oikopleura dioica</name>
    <name type="common">Tunicate</name>
    <dbReference type="NCBI Taxonomy" id="34765"/>
    <lineage>
        <taxon>Eukaryota</taxon>
        <taxon>Metazoa</taxon>
        <taxon>Chordata</taxon>
        <taxon>Tunicata</taxon>
        <taxon>Appendicularia</taxon>
        <taxon>Copelata</taxon>
        <taxon>Oikopleuridae</taxon>
        <taxon>Oikopleura</taxon>
    </lineage>
</organism>
<evidence type="ECO:0000313" key="3">
    <source>
        <dbReference type="EMBL" id="CAG5096526.1"/>
    </source>
</evidence>
<evidence type="ECO:0000256" key="1">
    <source>
        <dbReference type="SAM" id="Coils"/>
    </source>
</evidence>